<evidence type="ECO:0000256" key="1">
    <source>
        <dbReference type="ARBA" id="ARBA00021292"/>
    </source>
</evidence>
<accession>A0A7W5GFZ6</accession>
<gene>
    <name evidence="2" type="ORF">FHS07_002302</name>
</gene>
<comment type="caution">
    <text evidence="2">The sequence shown here is derived from an EMBL/GenBank/DDBJ whole genome shotgun (WGS) entry which is preliminary data.</text>
</comment>
<reference evidence="2 3" key="1">
    <citation type="submission" date="2020-08" db="EMBL/GenBank/DDBJ databases">
        <title>Genomic Encyclopedia of Type Strains, Phase III (KMG-III): the genomes of soil and plant-associated and newly described type strains.</title>
        <authorList>
            <person name="Whitman W."/>
        </authorList>
    </citation>
    <scope>NUCLEOTIDE SEQUENCE [LARGE SCALE GENOMIC DNA]</scope>
    <source>
        <strain evidence="2 3">CECT 8356</strain>
    </source>
</reference>
<sequence>MNDVVFFLPAINPYWRDRFNALAESGTVRFHCVFSSYLDPSRSWTVTRESMNFPHTFLATGPRSPRRLAELVSLWRALRPTRVFTFHHMPALWPAWLHRLAGGHLALYALMTWDSWVERNWRKELLKKLFFGSASSTLTPGPDSDSYVKRYGAHRSHRLHHAVEWRAFGLAARNRVTGDDLRLLYIGRLVPEKGIPFLLEVLEQVLRARRDVRIEIVGDGRLYDEVESWAQGHPGRVSVSPFVQASDIAEVYARSDVMLFPTLGDPYGLVVDEALASGVPVISTDRAGDIRWRLGESRGRVLPPDDLDRWVAAIVAYADDRELLARESAASLSFSRGHGTERWVRELQQWVQRTTPTRSRGRSRRRDQPA</sequence>
<dbReference type="RefSeq" id="WP_183420014.1">
    <property type="nucleotide sequence ID" value="NZ_JACHXY010000002.1"/>
</dbReference>
<dbReference type="SUPFAM" id="SSF53756">
    <property type="entry name" value="UDP-Glycosyltransferase/glycogen phosphorylase"/>
    <property type="match status" value="1"/>
</dbReference>
<keyword evidence="2" id="KW-0808">Transferase</keyword>
<dbReference type="PANTHER" id="PTHR45947:SF3">
    <property type="entry name" value="SULFOQUINOVOSYL TRANSFERASE SQD2"/>
    <property type="match status" value="1"/>
</dbReference>
<protein>
    <recommendedName>
        <fullName evidence="1">D-inositol 3-phosphate glycosyltransferase</fullName>
    </recommendedName>
</protein>
<organism evidence="2 3">
    <name type="scientific">Microbacterium proteolyticum</name>
    <dbReference type="NCBI Taxonomy" id="1572644"/>
    <lineage>
        <taxon>Bacteria</taxon>
        <taxon>Bacillati</taxon>
        <taxon>Actinomycetota</taxon>
        <taxon>Actinomycetes</taxon>
        <taxon>Micrococcales</taxon>
        <taxon>Microbacteriaceae</taxon>
        <taxon>Microbacterium</taxon>
    </lineage>
</organism>
<dbReference type="CDD" id="cd03801">
    <property type="entry name" value="GT4_PimA-like"/>
    <property type="match status" value="1"/>
</dbReference>
<dbReference type="Gene3D" id="3.40.50.2000">
    <property type="entry name" value="Glycogen Phosphorylase B"/>
    <property type="match status" value="2"/>
</dbReference>
<name>A0A7W5GFZ6_9MICO</name>
<dbReference type="Proteomes" id="UP000543579">
    <property type="component" value="Unassembled WGS sequence"/>
</dbReference>
<dbReference type="PANTHER" id="PTHR45947">
    <property type="entry name" value="SULFOQUINOVOSYL TRANSFERASE SQD2"/>
    <property type="match status" value="1"/>
</dbReference>
<dbReference type="InterPro" id="IPR050194">
    <property type="entry name" value="Glycosyltransferase_grp1"/>
</dbReference>
<evidence type="ECO:0000313" key="3">
    <source>
        <dbReference type="Proteomes" id="UP000543579"/>
    </source>
</evidence>
<proteinExistence type="predicted"/>
<dbReference type="AlphaFoldDB" id="A0A7W5GFZ6"/>
<dbReference type="Pfam" id="PF13692">
    <property type="entry name" value="Glyco_trans_1_4"/>
    <property type="match status" value="1"/>
</dbReference>
<evidence type="ECO:0000313" key="2">
    <source>
        <dbReference type="EMBL" id="MBB3158606.1"/>
    </source>
</evidence>
<dbReference type="EMBL" id="JACHXY010000002">
    <property type="protein sequence ID" value="MBB3158606.1"/>
    <property type="molecule type" value="Genomic_DNA"/>
</dbReference>
<dbReference type="GO" id="GO:0016757">
    <property type="term" value="F:glycosyltransferase activity"/>
    <property type="evidence" value="ECO:0007669"/>
    <property type="project" value="TreeGrafter"/>
</dbReference>